<evidence type="ECO:0000256" key="6">
    <source>
        <dbReference type="ARBA" id="ARBA00023125"/>
    </source>
</evidence>
<dbReference type="AlphaFoldDB" id="A0A7W9TVP9"/>
<dbReference type="EMBL" id="JACHBW010000005">
    <property type="protein sequence ID" value="MBB6102199.1"/>
    <property type="molecule type" value="Genomic_DNA"/>
</dbReference>
<dbReference type="Gene3D" id="1.10.443.10">
    <property type="entry name" value="Intergrase catalytic core"/>
    <property type="match status" value="1"/>
</dbReference>
<dbReference type="GO" id="GO:0006310">
    <property type="term" value="P:DNA recombination"/>
    <property type="evidence" value="ECO:0007669"/>
    <property type="project" value="UniProtKB-KW"/>
</dbReference>
<keyword evidence="2" id="KW-0963">Cytoplasm</keyword>
<dbReference type="GO" id="GO:0015074">
    <property type="term" value="P:DNA integration"/>
    <property type="evidence" value="ECO:0007669"/>
    <property type="project" value="UniProtKB-KW"/>
</dbReference>
<accession>A0A7W9TVP9</accession>
<feature type="domain" description="Tyr recombinase" evidence="10">
    <location>
        <begin position="169"/>
        <end position="390"/>
    </location>
</feature>
<evidence type="ECO:0000259" key="11">
    <source>
        <dbReference type="PROSITE" id="PS51900"/>
    </source>
</evidence>
<dbReference type="RefSeq" id="WP_183723988.1">
    <property type="nucleotide sequence ID" value="NZ_JACHBW010000005.1"/>
</dbReference>
<dbReference type="InterPro" id="IPR002104">
    <property type="entry name" value="Integrase_catalytic"/>
</dbReference>
<dbReference type="PANTHER" id="PTHR30349">
    <property type="entry name" value="PHAGE INTEGRASE-RELATED"/>
    <property type="match status" value="1"/>
</dbReference>
<dbReference type="PANTHER" id="PTHR30349:SF77">
    <property type="entry name" value="TYROSINE RECOMBINASE XERC"/>
    <property type="match status" value="1"/>
</dbReference>
<keyword evidence="6 9" id="KW-0238">DNA-binding</keyword>
<evidence type="ECO:0000313" key="13">
    <source>
        <dbReference type="Proteomes" id="UP000571554"/>
    </source>
</evidence>
<dbReference type="Gene3D" id="1.10.150.130">
    <property type="match status" value="1"/>
</dbReference>
<dbReference type="GO" id="GO:0051301">
    <property type="term" value="P:cell division"/>
    <property type="evidence" value="ECO:0007669"/>
    <property type="project" value="UniProtKB-KW"/>
</dbReference>
<name>A0A7W9TVP9_9BURK</name>
<evidence type="ECO:0000256" key="3">
    <source>
        <dbReference type="ARBA" id="ARBA00022618"/>
    </source>
</evidence>
<keyword evidence="4" id="KW-0159">Chromosome partition</keyword>
<evidence type="ECO:0000256" key="7">
    <source>
        <dbReference type="ARBA" id="ARBA00023172"/>
    </source>
</evidence>
<evidence type="ECO:0000259" key="10">
    <source>
        <dbReference type="PROSITE" id="PS51898"/>
    </source>
</evidence>
<feature type="domain" description="Core-binding (CB)" evidence="11">
    <location>
        <begin position="38"/>
        <end position="146"/>
    </location>
</feature>
<keyword evidence="13" id="KW-1185">Reference proteome</keyword>
<dbReference type="Proteomes" id="UP000571554">
    <property type="component" value="Unassembled WGS sequence"/>
</dbReference>
<evidence type="ECO:0000256" key="2">
    <source>
        <dbReference type="ARBA" id="ARBA00022490"/>
    </source>
</evidence>
<evidence type="ECO:0000256" key="4">
    <source>
        <dbReference type="ARBA" id="ARBA00022829"/>
    </source>
</evidence>
<dbReference type="InterPro" id="IPR050090">
    <property type="entry name" value="Tyrosine_recombinase_XerCD"/>
</dbReference>
<evidence type="ECO:0000256" key="9">
    <source>
        <dbReference type="PROSITE-ProRule" id="PRU01248"/>
    </source>
</evidence>
<dbReference type="InterPro" id="IPR010998">
    <property type="entry name" value="Integrase_recombinase_N"/>
</dbReference>
<dbReference type="PROSITE" id="PS51900">
    <property type="entry name" value="CB"/>
    <property type="match status" value="1"/>
</dbReference>
<dbReference type="GO" id="GO:0003677">
    <property type="term" value="F:DNA binding"/>
    <property type="evidence" value="ECO:0007669"/>
    <property type="project" value="UniProtKB-UniRule"/>
</dbReference>
<organism evidence="12 13">
    <name type="scientific">Paraburkholderia bannensis</name>
    <dbReference type="NCBI Taxonomy" id="765414"/>
    <lineage>
        <taxon>Bacteria</taxon>
        <taxon>Pseudomonadati</taxon>
        <taxon>Pseudomonadota</taxon>
        <taxon>Betaproteobacteria</taxon>
        <taxon>Burkholderiales</taxon>
        <taxon>Burkholderiaceae</taxon>
        <taxon>Paraburkholderia</taxon>
    </lineage>
</organism>
<evidence type="ECO:0000256" key="5">
    <source>
        <dbReference type="ARBA" id="ARBA00022908"/>
    </source>
</evidence>
<keyword evidence="3" id="KW-0132">Cell division</keyword>
<dbReference type="GO" id="GO:0005737">
    <property type="term" value="C:cytoplasm"/>
    <property type="evidence" value="ECO:0007669"/>
    <property type="project" value="UniProtKB-SubCell"/>
</dbReference>
<comment type="subcellular location">
    <subcellularLocation>
        <location evidence="1">Cytoplasm</location>
    </subcellularLocation>
</comment>
<dbReference type="SUPFAM" id="SSF56349">
    <property type="entry name" value="DNA breaking-rejoining enzymes"/>
    <property type="match status" value="1"/>
</dbReference>
<dbReference type="Pfam" id="PF00589">
    <property type="entry name" value="Phage_integrase"/>
    <property type="match status" value="1"/>
</dbReference>
<keyword evidence="8" id="KW-0131">Cell cycle</keyword>
<dbReference type="InterPro" id="IPR011010">
    <property type="entry name" value="DNA_brk_join_enz"/>
</dbReference>
<protein>
    <submittedName>
        <fullName evidence="12">Site-specific recombinase XerD</fullName>
    </submittedName>
</protein>
<dbReference type="PROSITE" id="PS51898">
    <property type="entry name" value="TYR_RECOMBINASE"/>
    <property type="match status" value="1"/>
</dbReference>
<keyword evidence="5" id="KW-0229">DNA integration</keyword>
<comment type="caution">
    <text evidence="12">The sequence shown here is derived from an EMBL/GenBank/DDBJ whole genome shotgun (WGS) entry which is preliminary data.</text>
</comment>
<reference evidence="12 13" key="1">
    <citation type="submission" date="2020-08" db="EMBL/GenBank/DDBJ databases">
        <title>Above-ground endophytic microbial communities from plants in different locations in the United States.</title>
        <authorList>
            <person name="Frank C."/>
        </authorList>
    </citation>
    <scope>NUCLEOTIDE SEQUENCE [LARGE SCALE GENOMIC DNA]</scope>
    <source>
        <strain evidence="12 13">WP4_2_2</strain>
    </source>
</reference>
<sequence length="396" mass="44145">MHTALLAPRPLDALELPADLDGRDGVNRAHGRMQIAAANDLEAIRAWLARVADSRSTFETYRKESERLLLWAIVQLGKPLSSLTHEDLLAYQHFLADPQPAARWVAGGGRKHARDDARWRPFHGPLSAASQRQAMVILNTLFSWLVSAGYLAGNPLSLSRQRARRAAPRITRYLERELWDEVKAYVDSLPRETAREREHHGRTRWLLTLLYLGGLRISEVGGNTMGDFFARRDGAGVERWWLDVLGKGERRRLVPATAEMMAELARYRSARGLAALPAPHESTPLVLPIGKSLKPLTRAALHTIVKGIFAGAAQRLREMEGAAGCAQAQACAARLEEASAHWLRHSAGSHMADGDVDLRLVRDNLGHASLSTTSLYLHSDDDVRHRETDEKHRIGW</sequence>
<evidence type="ECO:0000256" key="8">
    <source>
        <dbReference type="ARBA" id="ARBA00023306"/>
    </source>
</evidence>
<keyword evidence="7" id="KW-0233">DNA recombination</keyword>
<dbReference type="GO" id="GO:0007059">
    <property type="term" value="P:chromosome segregation"/>
    <property type="evidence" value="ECO:0007669"/>
    <property type="project" value="UniProtKB-KW"/>
</dbReference>
<evidence type="ECO:0000256" key="1">
    <source>
        <dbReference type="ARBA" id="ARBA00004496"/>
    </source>
</evidence>
<proteinExistence type="predicted"/>
<dbReference type="InterPro" id="IPR044068">
    <property type="entry name" value="CB"/>
</dbReference>
<dbReference type="InterPro" id="IPR013762">
    <property type="entry name" value="Integrase-like_cat_sf"/>
</dbReference>
<evidence type="ECO:0000313" key="12">
    <source>
        <dbReference type="EMBL" id="MBB6102199.1"/>
    </source>
</evidence>
<gene>
    <name evidence="12" type="ORF">F4827_002048</name>
</gene>